<keyword evidence="2" id="KW-0645">Protease</keyword>
<dbReference type="InterPro" id="IPR029045">
    <property type="entry name" value="ClpP/crotonase-like_dom_sf"/>
</dbReference>
<dbReference type="SUPFAM" id="SSF52096">
    <property type="entry name" value="ClpP/crotonase"/>
    <property type="match status" value="1"/>
</dbReference>
<dbReference type="PANTHER" id="PTHR33209">
    <property type="entry name" value="PROTEASE 4"/>
    <property type="match status" value="1"/>
</dbReference>
<dbReference type="EMBL" id="JAYDYQ010002687">
    <property type="protein sequence ID" value="KAK4479296.1"/>
    <property type="molecule type" value="Genomic_DNA"/>
</dbReference>
<dbReference type="Proteomes" id="UP001291926">
    <property type="component" value="Unassembled WGS sequence"/>
</dbReference>
<feature type="region of interest" description="Disordered" evidence="5">
    <location>
        <begin position="48"/>
        <end position="71"/>
    </location>
</feature>
<evidence type="ECO:0000313" key="6">
    <source>
        <dbReference type="EMBL" id="KAK4479296.1"/>
    </source>
</evidence>
<proteinExistence type="inferred from homology"/>
<evidence type="ECO:0000256" key="5">
    <source>
        <dbReference type="SAM" id="MobiDB-lite"/>
    </source>
</evidence>
<evidence type="ECO:0000313" key="7">
    <source>
        <dbReference type="Proteomes" id="UP001291926"/>
    </source>
</evidence>
<evidence type="ECO:0000256" key="1">
    <source>
        <dbReference type="ARBA" id="ARBA00008683"/>
    </source>
</evidence>
<dbReference type="Gene3D" id="3.90.226.10">
    <property type="entry name" value="2-enoyl-CoA Hydratase, Chain A, domain 1"/>
    <property type="match status" value="1"/>
</dbReference>
<dbReference type="PANTHER" id="PTHR33209:SF1">
    <property type="entry name" value="PEPTIDASE S49 DOMAIN-CONTAINING PROTEIN"/>
    <property type="match status" value="1"/>
</dbReference>
<keyword evidence="3" id="KW-0378">Hydrolase</keyword>
<evidence type="ECO:0000256" key="4">
    <source>
        <dbReference type="ARBA" id="ARBA00022825"/>
    </source>
</evidence>
<keyword evidence="4" id="KW-0720">Serine protease</keyword>
<evidence type="ECO:0000256" key="2">
    <source>
        <dbReference type="ARBA" id="ARBA00022670"/>
    </source>
</evidence>
<reference evidence="6 7" key="1">
    <citation type="journal article" date="2023" name="bioRxiv">
        <title>Genome report: Whole genome sequence and annotation of Penstemon davidsonii.</title>
        <authorList>
            <person name="Ostevik K.L."/>
            <person name="Alabady M."/>
            <person name="Zhang M."/>
            <person name="Rausher M.D."/>
        </authorList>
    </citation>
    <scope>NUCLEOTIDE SEQUENCE [LARGE SCALE GENOMIC DNA]</scope>
    <source>
        <strain evidence="6">DNT005</strain>
        <tissue evidence="6">Whole leaf</tissue>
    </source>
</reference>
<accession>A0ABR0CQA4</accession>
<protein>
    <submittedName>
        <fullName evidence="6">Uncharacterized protein</fullName>
    </submittedName>
</protein>
<evidence type="ECO:0000256" key="3">
    <source>
        <dbReference type="ARBA" id="ARBA00022801"/>
    </source>
</evidence>
<keyword evidence="7" id="KW-1185">Reference proteome</keyword>
<gene>
    <name evidence="6" type="ORF">RD792_014807</name>
</gene>
<comment type="similarity">
    <text evidence="1">Belongs to the peptidase S49 family.</text>
</comment>
<name>A0ABR0CQA4_9LAMI</name>
<sequence>MSKLLLLLYSRRFYSSSTVRRFSYFSPDRQINFHPRFPLNSRIFSTDGNGVKANTEEAAPPRNDSKGGYEYDDEKYPKGEFIYKQRSAWERFMVKAKLFFAFPWQRFENGSLLKIKIRGEISDQAQLKRSFSRAMSLPQICDNLVKAAYDPRVVGIYLHIETLNCGWGKLDEIRRHILDFKKSGKFIVGYVPTCQVKEYYIGCACDELYVPPSAYVGFVNRIDRKLRTCLGEFVLVTATGISMSDVVESGFVDGELLERGCGTRGTVDVVRRTYTCKSGRDKRSTCVLEVVSGDEKGMQTGSVSWMSV</sequence>
<organism evidence="6 7">
    <name type="scientific">Penstemon davidsonii</name>
    <dbReference type="NCBI Taxonomy" id="160366"/>
    <lineage>
        <taxon>Eukaryota</taxon>
        <taxon>Viridiplantae</taxon>
        <taxon>Streptophyta</taxon>
        <taxon>Embryophyta</taxon>
        <taxon>Tracheophyta</taxon>
        <taxon>Spermatophyta</taxon>
        <taxon>Magnoliopsida</taxon>
        <taxon>eudicotyledons</taxon>
        <taxon>Gunneridae</taxon>
        <taxon>Pentapetalae</taxon>
        <taxon>asterids</taxon>
        <taxon>lamiids</taxon>
        <taxon>Lamiales</taxon>
        <taxon>Plantaginaceae</taxon>
        <taxon>Cheloneae</taxon>
        <taxon>Penstemon</taxon>
    </lineage>
</organism>
<comment type="caution">
    <text evidence="6">The sequence shown here is derived from an EMBL/GenBank/DDBJ whole genome shotgun (WGS) entry which is preliminary data.</text>
</comment>